<sequence>MVVHRVLEGHMIEEVEAGTKAVGIDHKPGQDLEVEELVADNLQLEGLQLEKEVGKAADLDLRVGKAVVVVAHMDWVAELEEGRDHRELPRH</sequence>
<dbReference type="EMBL" id="KN714670">
    <property type="protein sequence ID" value="KUI53813.1"/>
    <property type="molecule type" value="Genomic_DNA"/>
</dbReference>
<proteinExistence type="predicted"/>
<dbReference type="OrthoDB" id="10444562at2759"/>
<protein>
    <submittedName>
        <fullName evidence="1">Uncharacterized protein</fullName>
    </submittedName>
</protein>
<evidence type="ECO:0000313" key="1">
    <source>
        <dbReference type="EMBL" id="KUI53813.1"/>
    </source>
</evidence>
<reference evidence="2" key="1">
    <citation type="submission" date="2014-12" db="EMBL/GenBank/DDBJ databases">
        <title>Genome Sequence of Valsa Canker Pathogens Uncovers a Specific Adaption of Colonization on Woody Bark.</title>
        <authorList>
            <person name="Yin Z."/>
            <person name="Liu H."/>
            <person name="Gao X."/>
            <person name="Li Z."/>
            <person name="Song N."/>
            <person name="Ke X."/>
            <person name="Dai Q."/>
            <person name="Wu Y."/>
            <person name="Sun Y."/>
            <person name="Xu J.-R."/>
            <person name="Kang Z.K."/>
            <person name="Wang L."/>
            <person name="Huang L."/>
        </authorList>
    </citation>
    <scope>NUCLEOTIDE SEQUENCE [LARGE SCALE GENOMIC DNA]</scope>
    <source>
        <strain evidence="2">SXYL134</strain>
    </source>
</reference>
<dbReference type="AlphaFoldDB" id="A0A194UQ95"/>
<dbReference type="Proteomes" id="UP000078576">
    <property type="component" value="Unassembled WGS sequence"/>
</dbReference>
<gene>
    <name evidence="1" type="ORF">VP1G_10574</name>
</gene>
<evidence type="ECO:0000313" key="2">
    <source>
        <dbReference type="Proteomes" id="UP000078576"/>
    </source>
</evidence>
<name>A0A194UQ95_CYTMA</name>
<accession>A0A194UQ95</accession>
<organism evidence="1 2">
    <name type="scientific">Cytospora mali</name>
    <name type="common">Apple Valsa canker fungus</name>
    <name type="synonym">Valsa mali</name>
    <dbReference type="NCBI Taxonomy" id="578113"/>
    <lineage>
        <taxon>Eukaryota</taxon>
        <taxon>Fungi</taxon>
        <taxon>Dikarya</taxon>
        <taxon>Ascomycota</taxon>
        <taxon>Pezizomycotina</taxon>
        <taxon>Sordariomycetes</taxon>
        <taxon>Sordariomycetidae</taxon>
        <taxon>Diaporthales</taxon>
        <taxon>Cytosporaceae</taxon>
        <taxon>Cytospora</taxon>
    </lineage>
</organism>
<keyword evidence="2" id="KW-1185">Reference proteome</keyword>